<dbReference type="EMBL" id="CM042880">
    <property type="protein sequence ID" value="KAI4387707.1"/>
    <property type="molecule type" value="Genomic_DNA"/>
</dbReference>
<proteinExistence type="predicted"/>
<organism evidence="1 2">
    <name type="scientific">Melastoma candidum</name>
    <dbReference type="NCBI Taxonomy" id="119954"/>
    <lineage>
        <taxon>Eukaryota</taxon>
        <taxon>Viridiplantae</taxon>
        <taxon>Streptophyta</taxon>
        <taxon>Embryophyta</taxon>
        <taxon>Tracheophyta</taxon>
        <taxon>Spermatophyta</taxon>
        <taxon>Magnoliopsida</taxon>
        <taxon>eudicotyledons</taxon>
        <taxon>Gunneridae</taxon>
        <taxon>Pentapetalae</taxon>
        <taxon>rosids</taxon>
        <taxon>malvids</taxon>
        <taxon>Myrtales</taxon>
        <taxon>Melastomataceae</taxon>
        <taxon>Melastomatoideae</taxon>
        <taxon>Melastomateae</taxon>
        <taxon>Melastoma</taxon>
    </lineage>
</organism>
<reference evidence="2" key="1">
    <citation type="journal article" date="2023" name="Front. Plant Sci.">
        <title>Chromosomal-level genome assembly of Melastoma candidum provides insights into trichome evolution.</title>
        <authorList>
            <person name="Zhong Y."/>
            <person name="Wu W."/>
            <person name="Sun C."/>
            <person name="Zou P."/>
            <person name="Liu Y."/>
            <person name="Dai S."/>
            <person name="Zhou R."/>
        </authorList>
    </citation>
    <scope>NUCLEOTIDE SEQUENCE [LARGE SCALE GENOMIC DNA]</scope>
</reference>
<evidence type="ECO:0000313" key="2">
    <source>
        <dbReference type="Proteomes" id="UP001057402"/>
    </source>
</evidence>
<protein>
    <submittedName>
        <fullName evidence="1">Uncharacterized protein</fullName>
    </submittedName>
</protein>
<comment type="caution">
    <text evidence="1">The sequence shown here is derived from an EMBL/GenBank/DDBJ whole genome shotgun (WGS) entry which is preliminary data.</text>
</comment>
<name>A0ACB9SAD1_9MYRT</name>
<evidence type="ECO:0000313" key="1">
    <source>
        <dbReference type="EMBL" id="KAI4387707.1"/>
    </source>
</evidence>
<accession>A0ACB9SAD1</accession>
<keyword evidence="2" id="KW-1185">Reference proteome</keyword>
<sequence>MVEDEAKVQAEVKRKRGLEREAARWALLQMEKTVEIDKGSSFLWDLEMLKAVVARDENLPSWADETKSDQSLEGSGSFKLGVSNPLEQLGLFMESILRRGVA</sequence>
<gene>
    <name evidence="1" type="ORF">MLD38_000119</name>
</gene>
<dbReference type="Proteomes" id="UP001057402">
    <property type="component" value="Chromosome 1"/>
</dbReference>